<dbReference type="RefSeq" id="WP_329409332.1">
    <property type="nucleotide sequence ID" value="NZ_CP109441.1"/>
</dbReference>
<feature type="domain" description="HTH tetR-type" evidence="3">
    <location>
        <begin position="11"/>
        <end position="71"/>
    </location>
</feature>
<reference evidence="4" key="1">
    <citation type="submission" date="2022-10" db="EMBL/GenBank/DDBJ databases">
        <title>The complete genomes of actinobacterial strains from the NBC collection.</title>
        <authorList>
            <person name="Joergensen T.S."/>
            <person name="Alvarez Arevalo M."/>
            <person name="Sterndorff E.B."/>
            <person name="Faurdal D."/>
            <person name="Vuksanovic O."/>
            <person name="Mourched A.-S."/>
            <person name="Charusanti P."/>
            <person name="Shaw S."/>
            <person name="Blin K."/>
            <person name="Weber T."/>
        </authorList>
    </citation>
    <scope>NUCLEOTIDE SEQUENCE</scope>
    <source>
        <strain evidence="4">NBC_01482</strain>
    </source>
</reference>
<evidence type="ECO:0000256" key="2">
    <source>
        <dbReference type="PROSITE-ProRule" id="PRU00335"/>
    </source>
</evidence>
<name>A0ABZ1YUG0_9NOCA</name>
<protein>
    <submittedName>
        <fullName evidence="4">TetR/AcrR family transcriptional regulator</fullName>
    </submittedName>
</protein>
<dbReference type="PANTHER" id="PTHR30055">
    <property type="entry name" value="HTH-TYPE TRANSCRIPTIONAL REGULATOR RUTR"/>
    <property type="match status" value="1"/>
</dbReference>
<sequence>MSTRRRGAKDSATRRTLLDATARVMTEEGYAAATTRRVAAEAGVKPALVHYYFPTMEDLFLAVFSGGTEANFERQIQALTSDRPLHALWELSRDPRGNALMQEFIALANHRKAIRTELMAYARRYREIQVTAFTFILRERRIAPEQITPVTLSMLLSGLPRLMATEANFGFSMGHDEMLALVEHYLDILEPPAVAADQIDASD</sequence>
<evidence type="ECO:0000313" key="4">
    <source>
        <dbReference type="EMBL" id="WUV45836.1"/>
    </source>
</evidence>
<keyword evidence="5" id="KW-1185">Reference proteome</keyword>
<keyword evidence="1 2" id="KW-0238">DNA-binding</keyword>
<dbReference type="SUPFAM" id="SSF46689">
    <property type="entry name" value="Homeodomain-like"/>
    <property type="match status" value="1"/>
</dbReference>
<gene>
    <name evidence="4" type="ORF">OG563_43290</name>
</gene>
<dbReference type="PANTHER" id="PTHR30055:SF231">
    <property type="entry name" value="TRANSCRIPTIONAL REGULATORY PROTEIN (PROBABLY DEOR-FAMILY)-RELATED"/>
    <property type="match status" value="1"/>
</dbReference>
<dbReference type="Pfam" id="PF00440">
    <property type="entry name" value="TetR_N"/>
    <property type="match status" value="1"/>
</dbReference>
<accession>A0ABZ1YUG0</accession>
<evidence type="ECO:0000259" key="3">
    <source>
        <dbReference type="PROSITE" id="PS50977"/>
    </source>
</evidence>
<proteinExistence type="predicted"/>
<evidence type="ECO:0000313" key="5">
    <source>
        <dbReference type="Proteomes" id="UP001432062"/>
    </source>
</evidence>
<evidence type="ECO:0000256" key="1">
    <source>
        <dbReference type="ARBA" id="ARBA00023125"/>
    </source>
</evidence>
<dbReference type="PROSITE" id="PS50977">
    <property type="entry name" value="HTH_TETR_2"/>
    <property type="match status" value="1"/>
</dbReference>
<dbReference type="Gene3D" id="1.10.357.10">
    <property type="entry name" value="Tetracycline Repressor, domain 2"/>
    <property type="match status" value="1"/>
</dbReference>
<organism evidence="4 5">
    <name type="scientific">Nocardia vinacea</name>
    <dbReference type="NCBI Taxonomy" id="96468"/>
    <lineage>
        <taxon>Bacteria</taxon>
        <taxon>Bacillati</taxon>
        <taxon>Actinomycetota</taxon>
        <taxon>Actinomycetes</taxon>
        <taxon>Mycobacteriales</taxon>
        <taxon>Nocardiaceae</taxon>
        <taxon>Nocardia</taxon>
    </lineage>
</organism>
<feature type="DNA-binding region" description="H-T-H motif" evidence="2">
    <location>
        <begin position="34"/>
        <end position="53"/>
    </location>
</feature>
<dbReference type="InterPro" id="IPR050109">
    <property type="entry name" value="HTH-type_TetR-like_transc_reg"/>
</dbReference>
<dbReference type="InterPro" id="IPR001647">
    <property type="entry name" value="HTH_TetR"/>
</dbReference>
<dbReference type="InterPro" id="IPR009057">
    <property type="entry name" value="Homeodomain-like_sf"/>
</dbReference>
<dbReference type="EMBL" id="CP109441">
    <property type="protein sequence ID" value="WUV45836.1"/>
    <property type="molecule type" value="Genomic_DNA"/>
</dbReference>
<dbReference type="PRINTS" id="PR00455">
    <property type="entry name" value="HTHTETR"/>
</dbReference>
<dbReference type="Proteomes" id="UP001432062">
    <property type="component" value="Chromosome"/>
</dbReference>